<keyword evidence="2" id="KW-1185">Reference proteome</keyword>
<evidence type="ECO:0000313" key="2">
    <source>
        <dbReference type="Proteomes" id="UP000266723"/>
    </source>
</evidence>
<organism evidence="1 2">
    <name type="scientific">Brassica cretica</name>
    <name type="common">Mustard</name>
    <dbReference type="NCBI Taxonomy" id="69181"/>
    <lineage>
        <taxon>Eukaryota</taxon>
        <taxon>Viridiplantae</taxon>
        <taxon>Streptophyta</taxon>
        <taxon>Embryophyta</taxon>
        <taxon>Tracheophyta</taxon>
        <taxon>Spermatophyta</taxon>
        <taxon>Magnoliopsida</taxon>
        <taxon>eudicotyledons</taxon>
        <taxon>Gunneridae</taxon>
        <taxon>Pentapetalae</taxon>
        <taxon>rosids</taxon>
        <taxon>malvids</taxon>
        <taxon>Brassicales</taxon>
        <taxon>Brassicaceae</taxon>
        <taxon>Brassiceae</taxon>
        <taxon>Brassica</taxon>
    </lineage>
</organism>
<accession>A0ABQ7BT38</accession>
<dbReference type="EMBL" id="QGKV02000832">
    <property type="protein sequence ID" value="KAF3542467.1"/>
    <property type="molecule type" value="Genomic_DNA"/>
</dbReference>
<proteinExistence type="predicted"/>
<sequence>MEGLRKEEMVEKRDDLRKPVEQFLKAVDELQLKDITEFASEIISKPLKMVLSVPIYDTVSSKFC</sequence>
<name>A0ABQ7BT38_BRACR</name>
<gene>
    <name evidence="1" type="ORF">DY000_02010399</name>
</gene>
<protein>
    <submittedName>
        <fullName evidence="1">Uncharacterized protein</fullName>
    </submittedName>
</protein>
<evidence type="ECO:0000313" key="1">
    <source>
        <dbReference type="EMBL" id="KAF3542467.1"/>
    </source>
</evidence>
<dbReference type="Proteomes" id="UP000266723">
    <property type="component" value="Unassembled WGS sequence"/>
</dbReference>
<reference evidence="1 2" key="1">
    <citation type="journal article" date="2020" name="BMC Genomics">
        <title>Intraspecific diversification of the crop wild relative Brassica cretica Lam. using demographic model selection.</title>
        <authorList>
            <person name="Kioukis A."/>
            <person name="Michalopoulou V.A."/>
            <person name="Briers L."/>
            <person name="Pirintsos S."/>
            <person name="Studholme D.J."/>
            <person name="Pavlidis P."/>
            <person name="Sarris P.F."/>
        </authorList>
    </citation>
    <scope>NUCLEOTIDE SEQUENCE [LARGE SCALE GENOMIC DNA]</scope>
    <source>
        <strain evidence="2">cv. PFS-1207/04</strain>
    </source>
</reference>
<comment type="caution">
    <text evidence="1">The sequence shown here is derived from an EMBL/GenBank/DDBJ whole genome shotgun (WGS) entry which is preliminary data.</text>
</comment>